<feature type="compositionally biased region" description="Low complexity" evidence="1">
    <location>
        <begin position="360"/>
        <end position="371"/>
    </location>
</feature>
<dbReference type="InterPro" id="IPR038765">
    <property type="entry name" value="Papain-like_cys_pep_sf"/>
</dbReference>
<feature type="compositionally biased region" description="Low complexity" evidence="1">
    <location>
        <begin position="273"/>
        <end position="282"/>
    </location>
</feature>
<feature type="transmembrane region" description="Helical" evidence="2">
    <location>
        <begin position="787"/>
        <end position="808"/>
    </location>
</feature>
<evidence type="ECO:0000313" key="4">
    <source>
        <dbReference type="Proteomes" id="UP001059597"/>
    </source>
</evidence>
<dbReference type="Proteomes" id="UP001059597">
    <property type="component" value="Chromosome"/>
</dbReference>
<name>A0ABM7ZW72_STRNI</name>
<proteinExistence type="predicted"/>
<organism evidence="3 4">
    <name type="scientific">Streptomyces nigrescens</name>
    <dbReference type="NCBI Taxonomy" id="1920"/>
    <lineage>
        <taxon>Bacteria</taxon>
        <taxon>Bacillati</taxon>
        <taxon>Actinomycetota</taxon>
        <taxon>Actinomycetes</taxon>
        <taxon>Kitasatosporales</taxon>
        <taxon>Streptomycetaceae</taxon>
        <taxon>Streptomyces</taxon>
    </lineage>
</organism>
<dbReference type="InterPro" id="IPR023346">
    <property type="entry name" value="Lysozyme-like_dom_sf"/>
</dbReference>
<keyword evidence="2" id="KW-0472">Membrane</keyword>
<feature type="transmembrane region" description="Helical" evidence="2">
    <location>
        <begin position="814"/>
        <end position="832"/>
    </location>
</feature>
<protein>
    <submittedName>
        <fullName evidence="3">Uncharacterized protein</fullName>
    </submittedName>
</protein>
<evidence type="ECO:0000313" key="3">
    <source>
        <dbReference type="EMBL" id="BDM70607.1"/>
    </source>
</evidence>
<dbReference type="RefSeq" id="WP_261954326.1">
    <property type="nucleotide sequence ID" value="NZ_AP026073.1"/>
</dbReference>
<keyword evidence="4" id="KW-1185">Reference proteome</keyword>
<sequence>MADLDIVGSAGVDVVPVLPNFHEKLKTIVLPIADRVGEEAGRRMGEAMSNNIVVAIPQAVNQGGRAARAAATRQGDDAGGAFARSLKTKLEVAFKAMPKLNIRLSDTGVDAELARLRARMETLSRKRIGVDVDVAAAEAEIVRIEAELTRLGASHPNVSVRADTAAARAALAEIRAEIAAVDAAEPEVKVDVNTGSAASALMTLGIQMGLVAAIPLGPVIAAGLGAVVSAAAAAGAGIGALAIAAVPSISAVRNVLTQQKAAQDEATKSTTDGGNAANQAAQRALTMANAQQTLTAAHRNAAQSIAQANRQVADAERAVGDAVQRAAEQRKQAADNVKRAEQGLVDAQRGVRQAEQSLTDAQNAARQAQDDLTAARKTAAQQLRDLDNALADGALNQREATLRVQEAQQELQRTMADPKASQLQRDQAQLSYDQAVQHAKEQKQDYADLQKSAAAQKKAGVEGSDAVRTAMERLSAASRAVKDQSDNVTVAQRRVTEQTQALRDAQAGVTKAQVDGARNIADAQRRVGDAVRAASNAQISAADQIASAERGLQSARLSGMQTTSQAATKSEAYRQALARLTPEQRKLYDSIAGPRGLRPAFDKWQKTLQPYVLPLFTRGVNGMKKSLPGLTPFVKDAASAISDLQKRASKELKSPFWQGFKKDLQHSVKPAIKGFGISFGNLFKGMAGIVRAFLPHMDGISNRMQKLTARFANWGKGLKGSPEFEKFLKYVKDVGPKISGALKKIFNALFQVGKDLSPISGPLYDLISGIADFIGTIAEHAPWMIQIIYAVIVAVKLWTLAQIALNLAMDANPITLIILAIAGIVAVVIYCYNKFTWFKKTVDWVWNAIKTVIGFVWRTFLKPVFDALRWALGKTGDVFKWLWEHAVKPIMGWIGDRIKWVWVHLIKPTFDSWKWIFGKLGDGISWFWNKVVKPVFGWIGDKIHWVWIHLVKPSFDAWKWILGKLGDALSWLWEHGVKPVFKWIGDKASWLWNNGIKPAFNKIKDLASNVGETFKGMKKVIAEQWGNLVNILKKPARLIIDTVYNKGIVPLWNGVAYITGLGKINKVDLRGFHTGGIMPGYTPGVDNQVIAVGGGEAIMRPEWTRAVGADYVNSMNAAARSGGVGAVRRAVNGGMPAFATGGIVGLAKKTWDYANNPNGIFDDMKSAASTLVGGLTQNPWVKNIGRIPGVALDNLLTKALSWLGLGGGGVEGVGRALKWAMSQAGKPYQWGGAGDPSWDCSGFMSGIQKVIQGRNPKGRLWSTFSFQGNTAPAGWKKDVPAPFMIGVTNKGKGHTAGTLAGVNVESRGGDGVVVGNRARGARNSFFDAVYGFLPSIAHGGALADVATAQQTARQMLGEFGWGDSQWDSLKALWQHESGWRWNAKNAGSGAYGIPQALPGSKMASAGADWATNAGTQIKWGLGYIKNRYGNPAHAWSTWLGRSPHWYDNGGYLPEGLSLVANGTGKPEPVFTASQWDTLKANVGGRGDIHVEARVFVGDREITDIVRTEIHAHDAATAAQINDGRWV</sequence>
<feature type="region of interest" description="Disordered" evidence="1">
    <location>
        <begin position="323"/>
        <end position="373"/>
    </location>
</feature>
<feature type="transmembrane region" description="Helical" evidence="2">
    <location>
        <begin position="844"/>
        <end position="861"/>
    </location>
</feature>
<feature type="region of interest" description="Disordered" evidence="1">
    <location>
        <begin position="263"/>
        <end position="284"/>
    </location>
</feature>
<evidence type="ECO:0000256" key="1">
    <source>
        <dbReference type="SAM" id="MobiDB-lite"/>
    </source>
</evidence>
<feature type="compositionally biased region" description="Basic and acidic residues" evidence="1">
    <location>
        <begin position="327"/>
        <end position="341"/>
    </location>
</feature>
<reference evidence="3" key="1">
    <citation type="submission" date="2022-06" db="EMBL/GenBank/DDBJ databases">
        <title>Complete genome sequence of Streptomyces nigrescens HEK616.</title>
        <authorList>
            <person name="Asamizu S."/>
            <person name="Onaka H."/>
        </authorList>
    </citation>
    <scope>NUCLEOTIDE SEQUENCE</scope>
    <source>
        <strain evidence="3">HEK616</strain>
    </source>
</reference>
<accession>A0ABM7ZW72</accession>
<dbReference type="Gene3D" id="3.90.1720.10">
    <property type="entry name" value="endopeptidase domain like (from Nostoc punctiforme)"/>
    <property type="match status" value="1"/>
</dbReference>
<gene>
    <name evidence="3" type="ORF">HEK616_40940</name>
</gene>
<keyword evidence="2" id="KW-1133">Transmembrane helix</keyword>
<evidence type="ECO:0000256" key="2">
    <source>
        <dbReference type="SAM" id="Phobius"/>
    </source>
</evidence>
<dbReference type="SUPFAM" id="SSF53955">
    <property type="entry name" value="Lysozyme-like"/>
    <property type="match status" value="1"/>
</dbReference>
<dbReference type="EMBL" id="AP026073">
    <property type="protein sequence ID" value="BDM70607.1"/>
    <property type="molecule type" value="Genomic_DNA"/>
</dbReference>
<dbReference type="SUPFAM" id="SSF54001">
    <property type="entry name" value="Cysteine proteinases"/>
    <property type="match status" value="1"/>
</dbReference>
<keyword evidence="2" id="KW-0812">Transmembrane</keyword>